<name>A0ABN9VQ80_9DINO</name>
<dbReference type="Proteomes" id="UP001189429">
    <property type="component" value="Unassembled WGS sequence"/>
</dbReference>
<organism evidence="2 3">
    <name type="scientific">Prorocentrum cordatum</name>
    <dbReference type="NCBI Taxonomy" id="2364126"/>
    <lineage>
        <taxon>Eukaryota</taxon>
        <taxon>Sar</taxon>
        <taxon>Alveolata</taxon>
        <taxon>Dinophyceae</taxon>
        <taxon>Prorocentrales</taxon>
        <taxon>Prorocentraceae</taxon>
        <taxon>Prorocentrum</taxon>
    </lineage>
</organism>
<gene>
    <name evidence="2" type="ORF">PCOR1329_LOCUS60157</name>
</gene>
<comment type="caution">
    <text evidence="2">The sequence shown here is derived from an EMBL/GenBank/DDBJ whole genome shotgun (WGS) entry which is preliminary data.</text>
</comment>
<evidence type="ECO:0000313" key="2">
    <source>
        <dbReference type="EMBL" id="CAK0875507.1"/>
    </source>
</evidence>
<accession>A0ABN9VQ80</accession>
<sequence>METQCVSQDFPVLTCPSGTSQEQAPELSSGSYPEVLCRVCGTPVLTVDSAPQAFVYTGKLTFGQNQLRGSVTESMVIGYELYWTYGDGAKADLIAYVNVDAYAPTTTDGCCVEDHYTVELNSVDIRGTHVMIVLVVEGLANTSVSSYSLPQGVEVGLLSLDDDSECPPMAAYLYPADPIGECTATVKSTAIATSTATADTSAADASTSTSPTSTSVSTTTNNSASSVTGSSTTEPAATITLTIATILIHTITTTGGSGAATSIARAAAAAATTTTKTTTLTSTTATSTFGGTTTTLTSTTATSTTGGATTTLTSTTPTSTTGGTEAARSITLTSTTATSTAADSPATVMGCDVCAMTFFTGCTFAASDVPGKIMPGVPCTQTFDPMATDMSDKFYVEASPCVEYAGSLSMTCPAGNSVADRAAVWETVDGNPQWYSLHQALPQVVCQVCDMVLGMDTDMAENSVTFELTFGPNMIHGEINQIDVQGYEVYWVGADGVIIDSTPTGIALKPSDDSENVKASCGCDASKYSISFVSVPVPTGAEGLMVAPVDSNGYTMPVGRVASVSDTFARSTVTTVSQATAVVTAVTTSGTTATAIAGPTATTTTVPTVTVTTTVLALPPTVNSQAPGSAQLSVAAVAFLVAAGTSSAQA</sequence>
<evidence type="ECO:0000256" key="1">
    <source>
        <dbReference type="SAM" id="MobiDB-lite"/>
    </source>
</evidence>
<keyword evidence="3" id="KW-1185">Reference proteome</keyword>
<feature type="region of interest" description="Disordered" evidence="1">
    <location>
        <begin position="200"/>
        <end position="233"/>
    </location>
</feature>
<protein>
    <recommendedName>
        <fullName evidence="4">Subtilisin</fullName>
    </recommendedName>
</protein>
<dbReference type="EMBL" id="CAUYUJ010017519">
    <property type="protein sequence ID" value="CAK0875507.1"/>
    <property type="molecule type" value="Genomic_DNA"/>
</dbReference>
<reference evidence="2" key="1">
    <citation type="submission" date="2023-10" db="EMBL/GenBank/DDBJ databases">
        <authorList>
            <person name="Chen Y."/>
            <person name="Shah S."/>
            <person name="Dougan E. K."/>
            <person name="Thang M."/>
            <person name="Chan C."/>
        </authorList>
    </citation>
    <scope>NUCLEOTIDE SEQUENCE [LARGE SCALE GENOMIC DNA]</scope>
</reference>
<proteinExistence type="predicted"/>
<feature type="region of interest" description="Disordered" evidence="1">
    <location>
        <begin position="300"/>
        <end position="325"/>
    </location>
</feature>
<evidence type="ECO:0008006" key="4">
    <source>
        <dbReference type="Google" id="ProtNLM"/>
    </source>
</evidence>
<evidence type="ECO:0000313" key="3">
    <source>
        <dbReference type="Proteomes" id="UP001189429"/>
    </source>
</evidence>